<feature type="domain" description="Quinate/shikimate 5-dehydrogenase/glutamyl-tRNA reductase" evidence="5">
    <location>
        <begin position="109"/>
        <end position="189"/>
    </location>
</feature>
<evidence type="ECO:0000313" key="8">
    <source>
        <dbReference type="Proteomes" id="UP000610862"/>
    </source>
</evidence>
<comment type="cofactor">
    <cofactor evidence="4">
        <name>Mg(2+)</name>
        <dbReference type="ChEBI" id="CHEBI:18420"/>
    </cofactor>
    <text evidence="4">Binds 1 Mg(2+) ion per subunit.</text>
</comment>
<dbReference type="InterPro" id="IPR027417">
    <property type="entry name" value="P-loop_NTPase"/>
</dbReference>
<dbReference type="GO" id="GO:0004765">
    <property type="term" value="F:shikimate kinase activity"/>
    <property type="evidence" value="ECO:0007669"/>
    <property type="project" value="UniProtKB-UniRule"/>
</dbReference>
<dbReference type="CDD" id="cd01065">
    <property type="entry name" value="NAD_bind_Shikimate_DH"/>
    <property type="match status" value="1"/>
</dbReference>
<feature type="binding site" evidence="4">
    <location>
        <position position="354"/>
    </location>
    <ligand>
        <name>substrate</name>
    </ligand>
</feature>
<evidence type="ECO:0000259" key="6">
    <source>
        <dbReference type="Pfam" id="PF08501"/>
    </source>
</evidence>
<proteinExistence type="inferred from homology"/>
<feature type="binding site" evidence="4">
    <location>
        <position position="332"/>
    </location>
    <ligand>
        <name>substrate</name>
    </ligand>
</feature>
<comment type="caution">
    <text evidence="4">Lacks conserved residue(s) required for the propagation of feature annotation.</text>
</comment>
<dbReference type="PRINTS" id="PR01100">
    <property type="entry name" value="SHIKIMTKNASE"/>
</dbReference>
<keyword evidence="4" id="KW-0067">ATP-binding</keyword>
<dbReference type="SUPFAM" id="SSF52540">
    <property type="entry name" value="P-loop containing nucleoside triphosphate hydrolases"/>
    <property type="match status" value="1"/>
</dbReference>
<dbReference type="InterPro" id="IPR000623">
    <property type="entry name" value="Shikimate_kinase/TSH1"/>
</dbReference>
<dbReference type="GO" id="GO:0005829">
    <property type="term" value="C:cytosol"/>
    <property type="evidence" value="ECO:0007669"/>
    <property type="project" value="TreeGrafter"/>
</dbReference>
<reference evidence="7" key="1">
    <citation type="submission" date="2020-08" db="EMBL/GenBank/DDBJ databases">
        <title>Genome public.</title>
        <authorList>
            <person name="Liu C."/>
            <person name="Sun Q."/>
        </authorList>
    </citation>
    <scope>NUCLEOTIDE SEQUENCE</scope>
    <source>
        <strain evidence="7">NSJ-24</strain>
    </source>
</reference>
<dbReference type="EC" id="2.7.1.71" evidence="4"/>
<dbReference type="GO" id="GO:0000287">
    <property type="term" value="F:magnesium ion binding"/>
    <property type="evidence" value="ECO:0007669"/>
    <property type="project" value="UniProtKB-UniRule"/>
</dbReference>
<dbReference type="GO" id="GO:0009073">
    <property type="term" value="P:aromatic amino acid family biosynthetic process"/>
    <property type="evidence" value="ECO:0007669"/>
    <property type="project" value="UniProtKB-KW"/>
</dbReference>
<dbReference type="EMBL" id="JACRTA010000001">
    <property type="protein sequence ID" value="MBC8567969.1"/>
    <property type="molecule type" value="Genomic_DNA"/>
</dbReference>
<dbReference type="GO" id="GO:0009423">
    <property type="term" value="P:chorismate biosynthetic process"/>
    <property type="evidence" value="ECO:0007669"/>
    <property type="project" value="UniProtKB-UniRule"/>
</dbReference>
<comment type="pathway">
    <text evidence="1">Metabolic intermediate biosynthesis; chorismate biosynthesis; chorismate from D-erythrose 4-phosphate and phosphoenolpyruvate: step 4/7.</text>
</comment>
<keyword evidence="8" id="KW-1185">Reference proteome</keyword>
<keyword evidence="2 4" id="KW-0057">Aromatic amino acid biosynthesis</keyword>
<dbReference type="GO" id="GO:0050661">
    <property type="term" value="F:NADP binding"/>
    <property type="evidence" value="ECO:0007669"/>
    <property type="project" value="TreeGrafter"/>
</dbReference>
<evidence type="ECO:0000256" key="4">
    <source>
        <dbReference type="HAMAP-Rule" id="MF_00109"/>
    </source>
</evidence>
<comment type="subunit">
    <text evidence="4">Monomer.</text>
</comment>
<feature type="binding site" evidence="4">
    <location>
        <position position="403"/>
    </location>
    <ligand>
        <name>substrate</name>
    </ligand>
</feature>
<sequence length="436" mass="48567">MMKYGLIGKTLVHSYSKEIHEALGKYEYNLFSLTEKEMPEFINARDFNGLNVTIPYKKAVMSLCDEISPLAKDIGSVNTLYWKSSGSGKDEYRLIGHNTDYEGFLYAAKRAGISFSDKTILILGTGGTSLTVCKAVSDNNASQIYIASRSATANRQKAQQTFLSCPIQQLTYKDLPDIAFDIDVIINTTPVGTYPHNLQSIIHLADFPRCHSVIDVIYNPFKTRLILEAEKAGLKFSNGLPMLVAQATAAAGYFLGMPGTFEKENERIISQLQKQIRNIILIGMPGSGKSTIGKLLSEQTGRTFIDMDQEIEKNEGMSVSELFDFFGEEYFRNREKETAERLGKKHGLIIATGGGTVLNPLNVDALRQNGIIIHIKRPVDCLPTNGRPLSKSKAALYKMETKRLPIYRAAADITFDNSESCSAYQLKKRLQRELNL</sequence>
<dbReference type="Gene3D" id="3.40.50.10860">
    <property type="entry name" value="Leucine Dehydrogenase, chain A, domain 1"/>
    <property type="match status" value="1"/>
</dbReference>
<dbReference type="SUPFAM" id="SSF53223">
    <property type="entry name" value="Aminoacid dehydrogenase-like, N-terminal domain"/>
    <property type="match status" value="1"/>
</dbReference>
<comment type="catalytic activity">
    <reaction evidence="4">
        <text>shikimate + ATP = 3-phosphoshikimate + ADP + H(+)</text>
        <dbReference type="Rhea" id="RHEA:13121"/>
        <dbReference type="ChEBI" id="CHEBI:15378"/>
        <dbReference type="ChEBI" id="CHEBI:30616"/>
        <dbReference type="ChEBI" id="CHEBI:36208"/>
        <dbReference type="ChEBI" id="CHEBI:145989"/>
        <dbReference type="ChEBI" id="CHEBI:456216"/>
        <dbReference type="EC" id="2.7.1.71"/>
    </reaction>
</comment>
<evidence type="ECO:0000313" key="7">
    <source>
        <dbReference type="EMBL" id="MBC8567969.1"/>
    </source>
</evidence>
<comment type="similarity">
    <text evidence="4">Belongs to the shikimate kinase family.</text>
</comment>
<dbReference type="InterPro" id="IPR006151">
    <property type="entry name" value="Shikm_DH/Glu-tRNA_Rdtase"/>
</dbReference>
<keyword evidence="4" id="KW-0028">Amino-acid biosynthesis</keyword>
<comment type="function">
    <text evidence="4">Catalyzes the specific phosphorylation of the 3-hydroxyl group of shikimic acid using ATP as a cosubstrate.</text>
</comment>
<feature type="binding site" evidence="4">
    <location>
        <position position="290"/>
    </location>
    <ligand>
        <name>Mg(2+)</name>
        <dbReference type="ChEBI" id="CHEBI:18420"/>
    </ligand>
</feature>
<dbReference type="InterPro" id="IPR046346">
    <property type="entry name" value="Aminoacid_DH-like_N_sf"/>
</dbReference>
<comment type="pathway">
    <text evidence="4">Metabolic intermediate biosynthesis; chorismate biosynthesis; chorismate from D-erythrose 4-phosphate and phosphoenolpyruvate: step 5/7.</text>
</comment>
<dbReference type="HAMAP" id="MF_00109">
    <property type="entry name" value="Shikimate_kinase"/>
    <property type="match status" value="1"/>
</dbReference>
<gene>
    <name evidence="4" type="primary">aroK</name>
    <name evidence="7" type="ORF">H8692_04205</name>
</gene>
<dbReference type="GO" id="GO:0008652">
    <property type="term" value="P:amino acid biosynthetic process"/>
    <property type="evidence" value="ECO:0007669"/>
    <property type="project" value="UniProtKB-KW"/>
</dbReference>
<evidence type="ECO:0000256" key="3">
    <source>
        <dbReference type="ARBA" id="ARBA00049442"/>
    </source>
</evidence>
<dbReference type="Pfam" id="PF08501">
    <property type="entry name" value="Shikimate_dh_N"/>
    <property type="match status" value="1"/>
</dbReference>
<accession>A0A926E910</accession>
<protein>
    <recommendedName>
        <fullName evidence="4">Shikimate kinase</fullName>
        <shortName evidence="4">SK</shortName>
        <ecNumber evidence="4">2.7.1.71</ecNumber>
    </recommendedName>
</protein>
<dbReference type="GO" id="GO:0019632">
    <property type="term" value="P:shikimate metabolic process"/>
    <property type="evidence" value="ECO:0007669"/>
    <property type="project" value="TreeGrafter"/>
</dbReference>
<dbReference type="GO" id="GO:0004764">
    <property type="term" value="F:shikimate 3-dehydrogenase (NADP+) activity"/>
    <property type="evidence" value="ECO:0007669"/>
    <property type="project" value="UniProtKB-EC"/>
</dbReference>
<dbReference type="Gene3D" id="3.40.50.300">
    <property type="entry name" value="P-loop containing nucleotide triphosphate hydrolases"/>
    <property type="match status" value="1"/>
</dbReference>
<dbReference type="Pfam" id="PF01488">
    <property type="entry name" value="Shikimate_DH"/>
    <property type="match status" value="1"/>
</dbReference>
<feature type="domain" description="Shikimate dehydrogenase substrate binding N-terminal" evidence="6">
    <location>
        <begin position="6"/>
        <end position="80"/>
    </location>
</feature>
<keyword evidence="4" id="KW-0808">Transferase</keyword>
<comment type="catalytic activity">
    <reaction evidence="3">
        <text>shikimate + NADP(+) = 3-dehydroshikimate + NADPH + H(+)</text>
        <dbReference type="Rhea" id="RHEA:17737"/>
        <dbReference type="ChEBI" id="CHEBI:15378"/>
        <dbReference type="ChEBI" id="CHEBI:16630"/>
        <dbReference type="ChEBI" id="CHEBI:36208"/>
        <dbReference type="ChEBI" id="CHEBI:57783"/>
        <dbReference type="ChEBI" id="CHEBI:58349"/>
        <dbReference type="EC" id="1.1.1.25"/>
    </reaction>
</comment>
<dbReference type="InterPro" id="IPR036291">
    <property type="entry name" value="NAD(P)-bd_dom_sf"/>
</dbReference>
<keyword evidence="4" id="KW-0460">Magnesium</keyword>
<comment type="subcellular location">
    <subcellularLocation>
        <location evidence="4">Cytoplasm</location>
    </subcellularLocation>
</comment>
<comment type="caution">
    <text evidence="7">The sequence shown here is derived from an EMBL/GenBank/DDBJ whole genome shotgun (WGS) entry which is preliminary data.</text>
</comment>
<dbReference type="AlphaFoldDB" id="A0A926E910"/>
<feature type="binding site" evidence="4">
    <location>
        <position position="387"/>
    </location>
    <ligand>
        <name>ATP</name>
        <dbReference type="ChEBI" id="CHEBI:30616"/>
    </ligand>
</feature>
<evidence type="ECO:0000256" key="2">
    <source>
        <dbReference type="ARBA" id="ARBA00023141"/>
    </source>
</evidence>
<keyword evidence="4" id="KW-0418">Kinase</keyword>
<name>A0A926E910_9FIRM</name>
<dbReference type="SUPFAM" id="SSF51735">
    <property type="entry name" value="NAD(P)-binding Rossmann-fold domains"/>
    <property type="match status" value="1"/>
</dbReference>
<dbReference type="Gene3D" id="3.40.50.720">
    <property type="entry name" value="NAD(P)-binding Rossmann-like Domain"/>
    <property type="match status" value="1"/>
</dbReference>
<evidence type="ECO:0000256" key="1">
    <source>
        <dbReference type="ARBA" id="ARBA00004871"/>
    </source>
</evidence>
<keyword evidence="4" id="KW-0963">Cytoplasm</keyword>
<feature type="binding site" evidence="4">
    <location>
        <position position="308"/>
    </location>
    <ligand>
        <name>substrate</name>
    </ligand>
</feature>
<dbReference type="Pfam" id="PF01202">
    <property type="entry name" value="SKI"/>
    <property type="match status" value="1"/>
</dbReference>
<dbReference type="RefSeq" id="WP_177269361.1">
    <property type="nucleotide sequence ID" value="NZ_JACRTA010000001.1"/>
</dbReference>
<organism evidence="7 8">
    <name type="scientific">Lentihominibacter hominis</name>
    <dbReference type="NCBI Taxonomy" id="2763645"/>
    <lineage>
        <taxon>Bacteria</taxon>
        <taxon>Bacillati</taxon>
        <taxon>Bacillota</taxon>
        <taxon>Clostridia</taxon>
        <taxon>Peptostreptococcales</taxon>
        <taxon>Anaerovoracaceae</taxon>
        <taxon>Lentihominibacter</taxon>
    </lineage>
</organism>
<dbReference type="CDD" id="cd00464">
    <property type="entry name" value="SK"/>
    <property type="match status" value="1"/>
</dbReference>
<dbReference type="Proteomes" id="UP000610862">
    <property type="component" value="Unassembled WGS sequence"/>
</dbReference>
<keyword evidence="4" id="KW-0547">Nucleotide-binding</keyword>
<keyword evidence="4" id="KW-0479">Metal-binding</keyword>
<dbReference type="PANTHER" id="PTHR21089">
    <property type="entry name" value="SHIKIMATE DEHYDROGENASE"/>
    <property type="match status" value="1"/>
</dbReference>
<dbReference type="GO" id="GO:0005524">
    <property type="term" value="F:ATP binding"/>
    <property type="evidence" value="ECO:0007669"/>
    <property type="project" value="UniProtKB-UniRule"/>
</dbReference>
<dbReference type="InterPro" id="IPR031322">
    <property type="entry name" value="Shikimate/glucono_kinase"/>
</dbReference>
<dbReference type="InterPro" id="IPR022893">
    <property type="entry name" value="Shikimate_DH_fam"/>
</dbReference>
<dbReference type="InterPro" id="IPR013708">
    <property type="entry name" value="Shikimate_DH-bd_N"/>
</dbReference>
<feature type="binding site" evidence="4">
    <location>
        <begin position="286"/>
        <end position="291"/>
    </location>
    <ligand>
        <name>ATP</name>
        <dbReference type="ChEBI" id="CHEBI:30616"/>
    </ligand>
</feature>
<evidence type="ECO:0000259" key="5">
    <source>
        <dbReference type="Pfam" id="PF01488"/>
    </source>
</evidence>
<dbReference type="PANTHER" id="PTHR21089:SF1">
    <property type="entry name" value="BIFUNCTIONAL 3-DEHYDROQUINATE DEHYDRATASE_SHIKIMATE DEHYDROGENASE, CHLOROPLASTIC"/>
    <property type="match status" value="1"/>
</dbReference>